<feature type="signal peptide" evidence="1">
    <location>
        <begin position="1"/>
        <end position="15"/>
    </location>
</feature>
<reference evidence="3" key="1">
    <citation type="submission" date="2023-06" db="EMBL/GenBank/DDBJ databases">
        <title>Genomic analysis of the entomopathogenic nematode Steinernema hermaphroditum.</title>
        <authorList>
            <person name="Schwarz E.M."/>
            <person name="Heppert J.K."/>
            <person name="Baniya A."/>
            <person name="Schwartz H.T."/>
            <person name="Tan C.-H."/>
            <person name="Antoshechkin I."/>
            <person name="Sternberg P.W."/>
            <person name="Goodrich-Blair H."/>
            <person name="Dillman A.R."/>
        </authorList>
    </citation>
    <scope>NUCLEOTIDE SEQUENCE</scope>
    <source>
        <strain evidence="3">PS9179</strain>
        <tissue evidence="3">Whole animal</tissue>
    </source>
</reference>
<accession>A0AA39GVC8</accession>
<comment type="caution">
    <text evidence="3">The sequence shown here is derived from an EMBL/GenBank/DDBJ whole genome shotgun (WGS) entry which is preliminary data.</text>
</comment>
<evidence type="ECO:0000259" key="2">
    <source>
        <dbReference type="Pfam" id="PF12714"/>
    </source>
</evidence>
<dbReference type="EMBL" id="JAUCMV010000005">
    <property type="protein sequence ID" value="KAK0394253.1"/>
    <property type="molecule type" value="Genomic_DNA"/>
</dbReference>
<proteinExistence type="predicted"/>
<feature type="domain" description="TILa" evidence="2">
    <location>
        <begin position="66"/>
        <end position="111"/>
    </location>
</feature>
<dbReference type="AlphaFoldDB" id="A0AA39GVC8"/>
<evidence type="ECO:0000313" key="3">
    <source>
        <dbReference type="EMBL" id="KAK0394253.1"/>
    </source>
</evidence>
<dbReference type="InterPro" id="IPR025615">
    <property type="entry name" value="TILa_dom"/>
</dbReference>
<sequence length="211" mass="23057">MKLVVLFVIVGFAAGFEVCNKKITDKDTGETFTPEQLLQLAKNLRAQLTQCGAQNNGGNALNVCDLHPPNKSWLTDGCTKKNVCVQNKLYTQDMQCPQNSFCGTENGGMSCVCGNGFHWNQQKSVCISDSPQNQAPKPKGSCTDTDGKVYAPNVSYLLEGCQTLKLCFNGKMYTQGYECAANSFCGKECGKPACVCNKGFRWDENKKNCIV</sequence>
<keyword evidence="1" id="KW-0732">Signal</keyword>
<dbReference type="Pfam" id="PF12714">
    <property type="entry name" value="TILa"/>
    <property type="match status" value="1"/>
</dbReference>
<organism evidence="3 4">
    <name type="scientific">Steinernema hermaphroditum</name>
    <dbReference type="NCBI Taxonomy" id="289476"/>
    <lineage>
        <taxon>Eukaryota</taxon>
        <taxon>Metazoa</taxon>
        <taxon>Ecdysozoa</taxon>
        <taxon>Nematoda</taxon>
        <taxon>Chromadorea</taxon>
        <taxon>Rhabditida</taxon>
        <taxon>Tylenchina</taxon>
        <taxon>Panagrolaimomorpha</taxon>
        <taxon>Strongyloidoidea</taxon>
        <taxon>Steinernematidae</taxon>
        <taxon>Steinernema</taxon>
    </lineage>
</organism>
<feature type="chain" id="PRO_5041289092" description="TILa domain-containing protein" evidence="1">
    <location>
        <begin position="16"/>
        <end position="211"/>
    </location>
</feature>
<gene>
    <name evidence="3" type="ORF">QR680_000655</name>
</gene>
<dbReference type="Proteomes" id="UP001175271">
    <property type="component" value="Unassembled WGS sequence"/>
</dbReference>
<evidence type="ECO:0000313" key="4">
    <source>
        <dbReference type="Proteomes" id="UP001175271"/>
    </source>
</evidence>
<protein>
    <recommendedName>
        <fullName evidence="2">TILa domain-containing protein</fullName>
    </recommendedName>
</protein>
<keyword evidence="4" id="KW-1185">Reference proteome</keyword>
<name>A0AA39GVC8_9BILA</name>
<evidence type="ECO:0000256" key="1">
    <source>
        <dbReference type="SAM" id="SignalP"/>
    </source>
</evidence>